<organism evidence="1 2">
    <name type="scientific">Spongisporangium articulatum</name>
    <dbReference type="NCBI Taxonomy" id="3362603"/>
    <lineage>
        <taxon>Bacteria</taxon>
        <taxon>Bacillati</taxon>
        <taxon>Actinomycetota</taxon>
        <taxon>Actinomycetes</taxon>
        <taxon>Kineosporiales</taxon>
        <taxon>Kineosporiaceae</taxon>
        <taxon>Spongisporangium</taxon>
    </lineage>
</organism>
<protein>
    <submittedName>
        <fullName evidence="1">Uncharacterized protein</fullName>
    </submittedName>
</protein>
<dbReference type="RefSeq" id="WP_398280450.1">
    <property type="nucleotide sequence ID" value="NZ_JBITLV010000003.1"/>
</dbReference>
<dbReference type="Proteomes" id="UP001612915">
    <property type="component" value="Unassembled WGS sequence"/>
</dbReference>
<reference evidence="1 2" key="1">
    <citation type="submission" date="2024-10" db="EMBL/GenBank/DDBJ databases">
        <title>The Natural Products Discovery Center: Release of the First 8490 Sequenced Strains for Exploring Actinobacteria Biosynthetic Diversity.</title>
        <authorList>
            <person name="Kalkreuter E."/>
            <person name="Kautsar S.A."/>
            <person name="Yang D."/>
            <person name="Bader C.D."/>
            <person name="Teijaro C.N."/>
            <person name="Fluegel L."/>
            <person name="Davis C.M."/>
            <person name="Simpson J.R."/>
            <person name="Lauterbach L."/>
            <person name="Steele A.D."/>
            <person name="Gui C."/>
            <person name="Meng S."/>
            <person name="Li G."/>
            <person name="Viehrig K."/>
            <person name="Ye F."/>
            <person name="Su P."/>
            <person name="Kiefer A.F."/>
            <person name="Nichols A."/>
            <person name="Cepeda A.J."/>
            <person name="Yan W."/>
            <person name="Fan B."/>
            <person name="Jiang Y."/>
            <person name="Adhikari A."/>
            <person name="Zheng C.-J."/>
            <person name="Schuster L."/>
            <person name="Cowan T.M."/>
            <person name="Smanski M.J."/>
            <person name="Chevrette M.G."/>
            <person name="De Carvalho L.P.S."/>
            <person name="Shen B."/>
        </authorList>
    </citation>
    <scope>NUCLEOTIDE SEQUENCE [LARGE SCALE GENOMIC DNA]</scope>
    <source>
        <strain evidence="1 2">NPDC049639</strain>
    </source>
</reference>
<accession>A0ABW8AMS3</accession>
<evidence type="ECO:0000313" key="2">
    <source>
        <dbReference type="Proteomes" id="UP001612915"/>
    </source>
</evidence>
<evidence type="ECO:0000313" key="1">
    <source>
        <dbReference type="EMBL" id="MFI7587679.1"/>
    </source>
</evidence>
<comment type="caution">
    <text evidence="1">The sequence shown here is derived from an EMBL/GenBank/DDBJ whole genome shotgun (WGS) entry which is preliminary data.</text>
</comment>
<name>A0ABW8AMS3_9ACTN</name>
<proteinExistence type="predicted"/>
<dbReference type="EMBL" id="JBITLV010000003">
    <property type="protein sequence ID" value="MFI7587679.1"/>
    <property type="molecule type" value="Genomic_DNA"/>
</dbReference>
<sequence length="95" mass="10650">MLDLQLENPTDTRFRLGLHLTGTDLVGAWTADRPVLGGYRVYEQSHAMTIGAPGVYLRRNVLRRKVFNEAGDEVGDELVAVNQARMMYQPFIEAG</sequence>
<gene>
    <name evidence="1" type="ORF">ACIB24_11450</name>
</gene>
<keyword evidence="2" id="KW-1185">Reference proteome</keyword>